<dbReference type="EMBL" id="CP002098">
    <property type="protein sequence ID" value="ADM28663.1"/>
    <property type="molecule type" value="Genomic_DNA"/>
</dbReference>
<evidence type="ECO:0000256" key="1">
    <source>
        <dbReference type="ARBA" id="ARBA00004651"/>
    </source>
</evidence>
<feature type="transmembrane region" description="Helical" evidence="7">
    <location>
        <begin position="198"/>
        <end position="218"/>
    </location>
</feature>
<dbReference type="InterPro" id="IPR035906">
    <property type="entry name" value="MetI-like_sf"/>
</dbReference>
<dbReference type="PANTHER" id="PTHR43163">
    <property type="entry name" value="DIPEPTIDE TRANSPORT SYSTEM PERMEASE PROTEIN DPPB-RELATED"/>
    <property type="match status" value="1"/>
</dbReference>
<dbReference type="PROSITE" id="PS50928">
    <property type="entry name" value="ABC_TM1"/>
    <property type="match status" value="1"/>
</dbReference>
<dbReference type="InterPro" id="IPR000515">
    <property type="entry name" value="MetI-like"/>
</dbReference>
<comment type="subcellular location">
    <subcellularLocation>
        <location evidence="1 7">Cell membrane</location>
        <topology evidence="1 7">Multi-pass membrane protein</topology>
    </subcellularLocation>
</comment>
<reference evidence="9 10" key="1">
    <citation type="journal article" date="2010" name="Stand. Genomic Sci.">
        <title>Complete genome sequence of Ignisphaera aggregans type strain (AQ1.S1).</title>
        <authorList>
            <person name="Goker M."/>
            <person name="Held B."/>
            <person name="Lapidus A."/>
            <person name="Nolan M."/>
            <person name="Spring S."/>
            <person name="Yasawong M."/>
            <person name="Lucas S."/>
            <person name="Glavina Del Rio T."/>
            <person name="Tice H."/>
            <person name="Cheng J.F."/>
            <person name="Goodwin L."/>
            <person name="Tapia R."/>
            <person name="Pitluck S."/>
            <person name="Liolios K."/>
            <person name="Ivanova N."/>
            <person name="Mavromatis K."/>
            <person name="Mikhailova N."/>
            <person name="Pati A."/>
            <person name="Chen A."/>
            <person name="Palaniappan K."/>
            <person name="Brambilla E."/>
            <person name="Land M."/>
            <person name="Hauser L."/>
            <person name="Chang Y.J."/>
            <person name="Jeffries C.D."/>
            <person name="Brettin T."/>
            <person name="Detter J.C."/>
            <person name="Han C."/>
            <person name="Rohde M."/>
            <person name="Sikorski J."/>
            <person name="Woyke T."/>
            <person name="Bristow J."/>
            <person name="Eisen J.A."/>
            <person name="Markowitz V."/>
            <person name="Hugenholtz P."/>
            <person name="Kyrpides N.C."/>
            <person name="Klenk H.P."/>
        </authorList>
    </citation>
    <scope>NUCLEOTIDE SEQUENCE [LARGE SCALE GENOMIC DNA]</scope>
    <source>
        <strain evidence="10">DSM 17230 / JCM 13409 / AQ1.S1</strain>
    </source>
</reference>
<evidence type="ECO:0000256" key="2">
    <source>
        <dbReference type="ARBA" id="ARBA00022448"/>
    </source>
</evidence>
<evidence type="ECO:0000256" key="7">
    <source>
        <dbReference type="RuleBase" id="RU363032"/>
    </source>
</evidence>
<dbReference type="CDD" id="cd06261">
    <property type="entry name" value="TM_PBP2"/>
    <property type="match status" value="1"/>
</dbReference>
<feature type="domain" description="ABC transmembrane type-1" evidence="8">
    <location>
        <begin position="108"/>
        <end position="319"/>
    </location>
</feature>
<comment type="similarity">
    <text evidence="7">Belongs to the binding-protein-dependent transport system permease family.</text>
</comment>
<keyword evidence="6 7" id="KW-0472">Membrane</keyword>
<evidence type="ECO:0000259" key="8">
    <source>
        <dbReference type="PROSITE" id="PS50928"/>
    </source>
</evidence>
<gene>
    <name evidence="9" type="ordered locus">Igag_1868</name>
</gene>
<keyword evidence="3" id="KW-1003">Cell membrane</keyword>
<evidence type="ECO:0000313" key="9">
    <source>
        <dbReference type="EMBL" id="ADM28663.1"/>
    </source>
</evidence>
<feature type="transmembrane region" description="Helical" evidence="7">
    <location>
        <begin position="12"/>
        <end position="29"/>
    </location>
</feature>
<dbReference type="AlphaFoldDB" id="E0ST02"/>
<dbReference type="GO" id="GO:0055085">
    <property type="term" value="P:transmembrane transport"/>
    <property type="evidence" value="ECO:0007669"/>
    <property type="project" value="InterPro"/>
</dbReference>
<feature type="transmembrane region" description="Helical" evidence="7">
    <location>
        <begin position="112"/>
        <end position="134"/>
    </location>
</feature>
<evidence type="ECO:0000256" key="5">
    <source>
        <dbReference type="ARBA" id="ARBA00022989"/>
    </source>
</evidence>
<name>E0ST02_IGNAA</name>
<dbReference type="Proteomes" id="UP000001304">
    <property type="component" value="Chromosome"/>
</dbReference>
<dbReference type="STRING" id="583356.Igag_1868"/>
<keyword evidence="2 7" id="KW-0813">Transport</keyword>
<protein>
    <submittedName>
        <fullName evidence="9">Binding-protein-dependent transport systems inner membrane component</fullName>
    </submittedName>
</protein>
<evidence type="ECO:0000256" key="6">
    <source>
        <dbReference type="ARBA" id="ARBA00023136"/>
    </source>
</evidence>
<evidence type="ECO:0000256" key="3">
    <source>
        <dbReference type="ARBA" id="ARBA00022475"/>
    </source>
</evidence>
<dbReference type="PANTHER" id="PTHR43163:SF6">
    <property type="entry name" value="DIPEPTIDE TRANSPORT SYSTEM PERMEASE PROTEIN DPPB-RELATED"/>
    <property type="match status" value="1"/>
</dbReference>
<evidence type="ECO:0000313" key="10">
    <source>
        <dbReference type="Proteomes" id="UP000001304"/>
    </source>
</evidence>
<dbReference type="Pfam" id="PF00528">
    <property type="entry name" value="BPD_transp_1"/>
    <property type="match status" value="1"/>
</dbReference>
<feature type="transmembrane region" description="Helical" evidence="7">
    <location>
        <begin position="270"/>
        <end position="293"/>
    </location>
</feature>
<keyword evidence="10" id="KW-1185">Reference proteome</keyword>
<keyword evidence="4 7" id="KW-0812">Transmembrane</keyword>
<sequence length="337" mass="37839">MSLRIYIVKRALLYLIVFIVANTIIWALIRLAPGDPALMAISRVVMTPGVQLPPEVVRNLTEMYRHRLGLDRPPLEQYLVYWYNLFRGYFGVSTMVGENILGTIIVRLRNDILLLVPVTIVSWFLGNWIGALAARYRRLDKALVPIIYILTSIPYFLMGLLLGYLLGVVNPVFTPTITSTDIEAFLGSPSWTTFTRFINAYTLPFLSMLLVSMGGWASGMRTLMIYEMESNYARYMESLGFSDRRVASYAFRYALNPQISGLGIQLGTMIVAGIVISSVFNYPGAGILLIYAINYRDVFLIQAIAVIYTLMAIAANFLVDLVYALIDPRIRLGVVGV</sequence>
<keyword evidence="5 7" id="KW-1133">Transmembrane helix</keyword>
<dbReference type="HOGENOM" id="CLU_036879_1_0_2"/>
<accession>E0ST02</accession>
<dbReference type="BioCyc" id="IAGG583356:GHAH-1857-MONOMER"/>
<evidence type="ECO:0000256" key="4">
    <source>
        <dbReference type="ARBA" id="ARBA00022692"/>
    </source>
</evidence>
<dbReference type="KEGG" id="iag:Igag_1868"/>
<organism evidence="9 10">
    <name type="scientific">Ignisphaera aggregans (strain DSM 17230 / JCM 13409 / AQ1.S1)</name>
    <dbReference type="NCBI Taxonomy" id="583356"/>
    <lineage>
        <taxon>Archaea</taxon>
        <taxon>Thermoproteota</taxon>
        <taxon>Thermoprotei</taxon>
        <taxon>Desulfurococcales</taxon>
        <taxon>Desulfurococcaceae</taxon>
        <taxon>Ignisphaera</taxon>
    </lineage>
</organism>
<dbReference type="Gene3D" id="1.10.3720.10">
    <property type="entry name" value="MetI-like"/>
    <property type="match status" value="1"/>
</dbReference>
<dbReference type="GO" id="GO:0005886">
    <property type="term" value="C:plasma membrane"/>
    <property type="evidence" value="ECO:0007669"/>
    <property type="project" value="UniProtKB-SubCell"/>
</dbReference>
<dbReference type="SUPFAM" id="SSF161098">
    <property type="entry name" value="MetI-like"/>
    <property type="match status" value="1"/>
</dbReference>
<feature type="transmembrane region" description="Helical" evidence="7">
    <location>
        <begin position="299"/>
        <end position="326"/>
    </location>
</feature>
<feature type="transmembrane region" description="Helical" evidence="7">
    <location>
        <begin position="146"/>
        <end position="166"/>
    </location>
</feature>
<proteinExistence type="inferred from homology"/>